<dbReference type="RefSeq" id="XP_022586520.2">
    <property type="nucleotide sequence ID" value="XM_022731170.2"/>
</dbReference>
<evidence type="ECO:0000313" key="3">
    <source>
        <dbReference type="RefSeq" id="XP_022586520.2"/>
    </source>
</evidence>
<dbReference type="AlphaFoldDB" id="A0A6P5WC93"/>
<evidence type="ECO:0000313" key="2">
    <source>
        <dbReference type="Proteomes" id="UP000515125"/>
    </source>
</evidence>
<reference evidence="3" key="1">
    <citation type="submission" date="2025-08" db="UniProtKB">
        <authorList>
            <consortium name="RefSeq"/>
        </authorList>
    </citation>
    <scope>IDENTIFICATION</scope>
</reference>
<feature type="compositionally biased region" description="Polar residues" evidence="1">
    <location>
        <begin position="40"/>
        <end position="51"/>
    </location>
</feature>
<dbReference type="GeneID" id="34617816"/>
<gene>
    <name evidence="3" type="primary">LOC34617816</name>
</gene>
<name>A0A6P5WC93_9EIME</name>
<feature type="region of interest" description="Disordered" evidence="1">
    <location>
        <begin position="1"/>
        <end position="20"/>
    </location>
</feature>
<proteinExistence type="predicted"/>
<evidence type="ECO:0000256" key="1">
    <source>
        <dbReference type="SAM" id="MobiDB-lite"/>
    </source>
</evidence>
<dbReference type="Proteomes" id="UP000515125">
    <property type="component" value="Unplaced"/>
</dbReference>
<keyword evidence="2" id="KW-1185">Reference proteome</keyword>
<sequence length="257" mass="28059">MLSDSGSSSESEGAADLLESILGVSGSSQGAVAGRKKSEASCQRQQESGKVSAQKEASLETKCRHENKTERAASVQEEPHQPPQQPPQHLKLDLKGLPLQVGPRCANSHGVGPFVLQPHQKVLRLSIDGDPNADPAELLSAYIASLGDIQQQRTTAVTADKQIQVKGVWYAVQRDASRGELLLGAEPSDTQLLTPERHLGHLRFVRCEAPEENGVQGESEEDSFWETCPSFARFHKIRTYGANVKPKKPKSRRVRDI</sequence>
<dbReference type="OrthoDB" id="348649at2759"/>
<accession>A0A6P5WC93</accession>
<protein>
    <submittedName>
        <fullName evidence="3">Uncharacterized protein LOC34617816</fullName>
    </submittedName>
</protein>
<feature type="region of interest" description="Disordered" evidence="1">
    <location>
        <begin position="26"/>
        <end position="90"/>
    </location>
</feature>
<feature type="compositionally biased region" description="Basic and acidic residues" evidence="1">
    <location>
        <begin position="57"/>
        <end position="71"/>
    </location>
</feature>
<organism evidence="2 3">
    <name type="scientific">Cyclospora cayetanensis</name>
    <dbReference type="NCBI Taxonomy" id="88456"/>
    <lineage>
        <taxon>Eukaryota</taxon>
        <taxon>Sar</taxon>
        <taxon>Alveolata</taxon>
        <taxon>Apicomplexa</taxon>
        <taxon>Conoidasida</taxon>
        <taxon>Coccidia</taxon>
        <taxon>Eucoccidiorida</taxon>
        <taxon>Eimeriorina</taxon>
        <taxon>Eimeriidae</taxon>
        <taxon>Cyclospora</taxon>
    </lineage>
</organism>